<evidence type="ECO:0000313" key="6">
    <source>
        <dbReference type="Proteomes" id="UP000002943"/>
    </source>
</evidence>
<evidence type="ECO:0000256" key="2">
    <source>
        <dbReference type="ARBA" id="ARBA00023136"/>
    </source>
</evidence>
<dbReference type="OrthoDB" id="6291231at2"/>
<sequence length="151" mass="16848">MRKLILMVFLFPLIANASYQRNVARPVNEVKFGQVETIRYISQEEMVEAQGVGWKTLLGAVVGGIVGHQFGGGHGKQVATVVGAAAGGAITHQSVNKTQRLNHQLVELLIRTKKDELIDVIQDVDKKMIFTKNDRVRILYFDDGVRVDKEF</sequence>
<evidence type="ECO:0000313" key="5">
    <source>
        <dbReference type="EMBL" id="EFP94658.1"/>
    </source>
</evidence>
<dbReference type="RefSeq" id="WP_009603467.1">
    <property type="nucleotide sequence ID" value="NZ_AEIU01000122.1"/>
</dbReference>
<keyword evidence="6" id="KW-1185">Reference proteome</keyword>
<feature type="chain" id="PRO_5003167292" evidence="3">
    <location>
        <begin position="18"/>
        <end position="151"/>
    </location>
</feature>
<keyword evidence="2" id="KW-0472">Membrane</keyword>
<reference evidence="5 6" key="1">
    <citation type="journal article" date="2012" name="Int. J. Syst. Evol. Microbiol.">
        <title>Vibrio caribbeanicus sp. nov., isolated from the marine sponge Scleritoderma cyanea.</title>
        <authorList>
            <person name="Hoffmann M."/>
            <person name="Monday S.R."/>
            <person name="Allard M.W."/>
            <person name="Strain E.A."/>
            <person name="Whittaker P."/>
            <person name="Naum M."/>
            <person name="McCarthy P.J."/>
            <person name="Lopez J.V."/>
            <person name="Fischer M."/>
            <person name="Brown E.W."/>
        </authorList>
    </citation>
    <scope>NUCLEOTIDE SEQUENCE [LARGE SCALE GENOMIC DNA]</scope>
    <source>
        <strain evidence="5 6">ATCC BAA-2122</strain>
    </source>
</reference>
<keyword evidence="3" id="KW-0732">Signal</keyword>
<organism evidence="5 6">
    <name type="scientific">Vibrio caribbeanicus ATCC BAA-2122</name>
    <dbReference type="NCBI Taxonomy" id="796620"/>
    <lineage>
        <taxon>Bacteria</taxon>
        <taxon>Pseudomonadati</taxon>
        <taxon>Pseudomonadota</taxon>
        <taxon>Gammaproteobacteria</taxon>
        <taxon>Vibrionales</taxon>
        <taxon>Vibrionaceae</taxon>
        <taxon>Vibrio</taxon>
    </lineage>
</organism>
<proteinExistence type="predicted"/>
<accession>E3BQI4</accession>
<dbReference type="eggNOG" id="COG3133">
    <property type="taxonomic scope" value="Bacteria"/>
</dbReference>
<comment type="caution">
    <text evidence="5">The sequence shown here is derived from an EMBL/GenBank/DDBJ whole genome shotgun (WGS) entry which is preliminary data.</text>
</comment>
<protein>
    <submittedName>
        <fullName evidence="5">17 kDa surface antigen</fullName>
    </submittedName>
</protein>
<comment type="subcellular location">
    <subcellularLocation>
        <location evidence="1">Membrane</location>
    </subcellularLocation>
</comment>
<dbReference type="InterPro" id="IPR051407">
    <property type="entry name" value="Bact_OM_lipoprot/Surf_antigen"/>
</dbReference>
<dbReference type="PANTHER" id="PTHR35603:SF2">
    <property type="entry name" value="OUTER MEMBRANE LIPOPROTEIN"/>
    <property type="match status" value="1"/>
</dbReference>
<gene>
    <name evidence="5" type="ORF">VIBC2010_16529</name>
</gene>
<name>E3BQI4_9VIBR</name>
<feature type="domain" description="Glycine zipper 2TM" evidence="4">
    <location>
        <begin position="56"/>
        <end position="93"/>
    </location>
</feature>
<dbReference type="AlphaFoldDB" id="E3BQI4"/>
<dbReference type="PANTHER" id="PTHR35603">
    <property type="match status" value="1"/>
</dbReference>
<evidence type="ECO:0000256" key="1">
    <source>
        <dbReference type="ARBA" id="ARBA00004370"/>
    </source>
</evidence>
<evidence type="ECO:0000259" key="4">
    <source>
        <dbReference type="Pfam" id="PF05433"/>
    </source>
</evidence>
<dbReference type="Pfam" id="PF05433">
    <property type="entry name" value="Rick_17kDa_Anti"/>
    <property type="match status" value="1"/>
</dbReference>
<dbReference type="GO" id="GO:0019867">
    <property type="term" value="C:outer membrane"/>
    <property type="evidence" value="ECO:0007669"/>
    <property type="project" value="InterPro"/>
</dbReference>
<evidence type="ECO:0000256" key="3">
    <source>
        <dbReference type="SAM" id="SignalP"/>
    </source>
</evidence>
<feature type="signal peptide" evidence="3">
    <location>
        <begin position="1"/>
        <end position="17"/>
    </location>
</feature>
<dbReference type="InterPro" id="IPR008816">
    <property type="entry name" value="Gly_zipper_2TM_dom"/>
</dbReference>
<dbReference type="STRING" id="796620.VIBC2010_16529"/>
<dbReference type="Proteomes" id="UP000002943">
    <property type="component" value="Unassembled WGS sequence"/>
</dbReference>
<dbReference type="EMBL" id="AEIU01000122">
    <property type="protein sequence ID" value="EFP94658.1"/>
    <property type="molecule type" value="Genomic_DNA"/>
</dbReference>